<feature type="compositionally biased region" description="Polar residues" evidence="1">
    <location>
        <begin position="26"/>
        <end position="40"/>
    </location>
</feature>
<feature type="region of interest" description="Disordered" evidence="1">
    <location>
        <begin position="122"/>
        <end position="150"/>
    </location>
</feature>
<dbReference type="EMBL" id="MCFA01000164">
    <property type="protein sequence ID" value="ORY01904.1"/>
    <property type="molecule type" value="Genomic_DNA"/>
</dbReference>
<dbReference type="Proteomes" id="UP000193144">
    <property type="component" value="Unassembled WGS sequence"/>
</dbReference>
<evidence type="ECO:0000313" key="2">
    <source>
        <dbReference type="EMBL" id="ORY01904.1"/>
    </source>
</evidence>
<name>A0A1Y1YVN6_9PLEO</name>
<organism evidence="2 3">
    <name type="scientific">Clohesyomyces aquaticus</name>
    <dbReference type="NCBI Taxonomy" id="1231657"/>
    <lineage>
        <taxon>Eukaryota</taxon>
        <taxon>Fungi</taxon>
        <taxon>Dikarya</taxon>
        <taxon>Ascomycota</taxon>
        <taxon>Pezizomycotina</taxon>
        <taxon>Dothideomycetes</taxon>
        <taxon>Pleosporomycetidae</taxon>
        <taxon>Pleosporales</taxon>
        <taxon>Lindgomycetaceae</taxon>
        <taxon>Clohesyomyces</taxon>
    </lineage>
</organism>
<sequence>MSRGSGSAPSLSYGWSLSTAIADASQNTESIVSHSNTSSSEARRRKVEKPYYRELHLGPNNIYMAGSDRSLSPPAAELMAIVTKVNTPQAAPDLDPELKDMAQGASETEVERYWHTKLFKHRDGPLRRDDRAPRTKAHVPSQAGSHPPVSIPVPDSLYGYDRNFFGNPPALIHMGILCSCRFVPLPRRRPDHRDHQVLEYLFRTSAGDLTVLEETVFSAILISIIRLVGLRDRAFELVDSVTEDIEDSGRSRSSLSMYGGSDAPVFGAHSGMFVSCRTGAGTGAAGPERPGRGVAFGSTISSTDCDLSLLFPAFLAAILIDDLDGDRGG</sequence>
<feature type="compositionally biased region" description="Basic and acidic residues" evidence="1">
    <location>
        <begin position="122"/>
        <end position="133"/>
    </location>
</feature>
<proteinExistence type="predicted"/>
<reference evidence="2 3" key="1">
    <citation type="submission" date="2016-07" db="EMBL/GenBank/DDBJ databases">
        <title>Pervasive Adenine N6-methylation of Active Genes in Fungi.</title>
        <authorList>
            <consortium name="DOE Joint Genome Institute"/>
            <person name="Mondo S.J."/>
            <person name="Dannebaum R.O."/>
            <person name="Kuo R.C."/>
            <person name="Labutti K."/>
            <person name="Haridas S."/>
            <person name="Kuo A."/>
            <person name="Salamov A."/>
            <person name="Ahrendt S.R."/>
            <person name="Lipzen A."/>
            <person name="Sullivan W."/>
            <person name="Andreopoulos W.B."/>
            <person name="Clum A."/>
            <person name="Lindquist E."/>
            <person name="Daum C."/>
            <person name="Ramamoorthy G.K."/>
            <person name="Gryganskyi A."/>
            <person name="Culley D."/>
            <person name="Magnuson J.K."/>
            <person name="James T.Y."/>
            <person name="O'Malley M.A."/>
            <person name="Stajich J.E."/>
            <person name="Spatafora J.W."/>
            <person name="Visel A."/>
            <person name="Grigoriev I.V."/>
        </authorList>
    </citation>
    <scope>NUCLEOTIDE SEQUENCE [LARGE SCALE GENOMIC DNA]</scope>
    <source>
        <strain evidence="2 3">CBS 115471</strain>
    </source>
</reference>
<gene>
    <name evidence="2" type="ORF">BCR34DRAFT_667820</name>
</gene>
<protein>
    <submittedName>
        <fullName evidence="2">Uncharacterized protein</fullName>
    </submittedName>
</protein>
<feature type="region of interest" description="Disordered" evidence="1">
    <location>
        <begin position="26"/>
        <end position="46"/>
    </location>
</feature>
<dbReference type="OrthoDB" id="3792540at2759"/>
<evidence type="ECO:0000256" key="1">
    <source>
        <dbReference type="SAM" id="MobiDB-lite"/>
    </source>
</evidence>
<dbReference type="AlphaFoldDB" id="A0A1Y1YVN6"/>
<keyword evidence="3" id="KW-1185">Reference proteome</keyword>
<dbReference type="STRING" id="1231657.A0A1Y1YVN6"/>
<comment type="caution">
    <text evidence="2">The sequence shown here is derived from an EMBL/GenBank/DDBJ whole genome shotgun (WGS) entry which is preliminary data.</text>
</comment>
<accession>A0A1Y1YVN6</accession>
<evidence type="ECO:0000313" key="3">
    <source>
        <dbReference type="Proteomes" id="UP000193144"/>
    </source>
</evidence>